<proteinExistence type="predicted"/>
<dbReference type="Proteomes" id="UP001059401">
    <property type="component" value="Chromosome"/>
</dbReference>
<organism evidence="1 2">
    <name type="scientific">Treponema putidum</name>
    <dbReference type="NCBI Taxonomy" id="221027"/>
    <lineage>
        <taxon>Bacteria</taxon>
        <taxon>Pseudomonadati</taxon>
        <taxon>Spirochaetota</taxon>
        <taxon>Spirochaetia</taxon>
        <taxon>Spirochaetales</taxon>
        <taxon>Treponemataceae</taxon>
        <taxon>Treponema</taxon>
    </lineage>
</organism>
<reference evidence="1" key="1">
    <citation type="submission" date="2019-04" db="EMBL/GenBank/DDBJ databases">
        <title>Whole genome sequencing of oral phylogroup 2 treponemes.</title>
        <authorList>
            <person name="Chan Y."/>
            <person name="Zeng H.H."/>
            <person name="Yu X.L."/>
            <person name="Leung W.K."/>
            <person name="Watt R.M."/>
        </authorList>
    </citation>
    <scope>NUCLEOTIDE SEQUENCE</scope>
    <source>
        <strain evidence="1">OMZ 847</strain>
    </source>
</reference>
<sequence>MKVTGQYKARKAFSNGSHFIMIQVTDKKEASLLDRLFKTKAERDRRRGSESLLHITFDLPYRSKSYKQLRTIFALVTAIFVSMDGRLPTEEEKYNLYLDLLDAYGMKAPSKLDGSRLRVIHMSEANTFEAAYFINELMLHLATECKLTFDLQTDVQNLLWEWTMWRGGEICDPLDYWDKECTRPIDETEWRRRHTYSEASGLTGPIHLHHIATRGAHPEAKDEVWNWCALTYNEHELLHRIGEKAFLNKFPYLTGKFKRAHRKADRNE</sequence>
<accession>A0ABY5HQE8</accession>
<evidence type="ECO:0000313" key="1">
    <source>
        <dbReference type="EMBL" id="UTY27591.1"/>
    </source>
</evidence>
<evidence type="ECO:0000313" key="2">
    <source>
        <dbReference type="Proteomes" id="UP001059401"/>
    </source>
</evidence>
<name>A0ABY5HQE8_9SPIR</name>
<dbReference type="RefSeq" id="WP_255805587.1">
    <property type="nucleotide sequence ID" value="NZ_CP038802.1"/>
</dbReference>
<protein>
    <submittedName>
        <fullName evidence="1">Uncharacterized protein</fullName>
    </submittedName>
</protein>
<dbReference type="EMBL" id="CP038802">
    <property type="protein sequence ID" value="UTY27591.1"/>
    <property type="molecule type" value="Genomic_DNA"/>
</dbReference>
<keyword evidence="2" id="KW-1185">Reference proteome</keyword>
<gene>
    <name evidence="1" type="ORF">E4N76_00300</name>
</gene>